<feature type="domain" description="HTH cro/C1-type" evidence="1">
    <location>
        <begin position="12"/>
        <end position="66"/>
    </location>
</feature>
<dbReference type="InterPro" id="IPR010982">
    <property type="entry name" value="Lambda_DNA-bd_dom_sf"/>
</dbReference>
<dbReference type="SMART" id="SM00530">
    <property type="entry name" value="HTH_XRE"/>
    <property type="match status" value="1"/>
</dbReference>
<organism evidence="2 3">
    <name type="scientific">Okibacterium fritillariae</name>
    <dbReference type="NCBI Taxonomy" id="123320"/>
    <lineage>
        <taxon>Bacteria</taxon>
        <taxon>Bacillati</taxon>
        <taxon>Actinomycetota</taxon>
        <taxon>Actinomycetes</taxon>
        <taxon>Micrococcales</taxon>
        <taxon>Microbacteriaceae</taxon>
        <taxon>Okibacterium</taxon>
    </lineage>
</organism>
<evidence type="ECO:0000313" key="3">
    <source>
        <dbReference type="Proteomes" id="UP000190857"/>
    </source>
</evidence>
<keyword evidence="3" id="KW-1185">Reference proteome</keyword>
<evidence type="ECO:0000313" key="2">
    <source>
        <dbReference type="EMBL" id="SKC68046.1"/>
    </source>
</evidence>
<dbReference type="Proteomes" id="UP000190857">
    <property type="component" value="Unassembled WGS sequence"/>
</dbReference>
<proteinExistence type="predicted"/>
<dbReference type="AlphaFoldDB" id="A0A1T5KW97"/>
<dbReference type="InterPro" id="IPR001387">
    <property type="entry name" value="Cro/C1-type_HTH"/>
</dbReference>
<protein>
    <submittedName>
        <fullName evidence="2">Transcriptional regulator, y4mF family</fullName>
    </submittedName>
</protein>
<sequence>MFQTPREAGMILRNMREDAGLSQAALAALAGVSRRWLLDFENGKPSVDMSKVMDTFAALGAGFDVVEKSPRRRQSES</sequence>
<gene>
    <name evidence="2" type="ORF">SAMN06309945_2581</name>
</gene>
<dbReference type="GO" id="GO:0003677">
    <property type="term" value="F:DNA binding"/>
    <property type="evidence" value="ECO:0007669"/>
    <property type="project" value="InterPro"/>
</dbReference>
<accession>A0A1T5KW97</accession>
<dbReference type="CDD" id="cd00093">
    <property type="entry name" value="HTH_XRE"/>
    <property type="match status" value="1"/>
</dbReference>
<dbReference type="EMBL" id="FUZP01000003">
    <property type="protein sequence ID" value="SKC68046.1"/>
    <property type="molecule type" value="Genomic_DNA"/>
</dbReference>
<evidence type="ECO:0000259" key="1">
    <source>
        <dbReference type="PROSITE" id="PS50943"/>
    </source>
</evidence>
<name>A0A1T5KW97_9MICO</name>
<dbReference type="Pfam" id="PF13560">
    <property type="entry name" value="HTH_31"/>
    <property type="match status" value="1"/>
</dbReference>
<dbReference type="Gene3D" id="1.10.260.40">
    <property type="entry name" value="lambda repressor-like DNA-binding domains"/>
    <property type="match status" value="1"/>
</dbReference>
<dbReference type="OrthoDB" id="4557883at2"/>
<dbReference type="STRING" id="123320.SAMN06309945_2581"/>
<reference evidence="2 3" key="1">
    <citation type="submission" date="2017-02" db="EMBL/GenBank/DDBJ databases">
        <authorList>
            <person name="Peterson S.W."/>
        </authorList>
    </citation>
    <scope>NUCLEOTIDE SEQUENCE [LARGE SCALE GENOMIC DNA]</scope>
    <source>
        <strain evidence="2 3">VKM Ac-2059</strain>
    </source>
</reference>
<dbReference type="SUPFAM" id="SSF47413">
    <property type="entry name" value="lambda repressor-like DNA-binding domains"/>
    <property type="match status" value="1"/>
</dbReference>
<dbReference type="PROSITE" id="PS50943">
    <property type="entry name" value="HTH_CROC1"/>
    <property type="match status" value="1"/>
</dbReference>